<feature type="domain" description="Cysteine-rich small" evidence="1">
    <location>
        <begin position="4"/>
        <end position="81"/>
    </location>
</feature>
<evidence type="ECO:0000259" key="1">
    <source>
        <dbReference type="Pfam" id="PF04071"/>
    </source>
</evidence>
<dbReference type="EMBL" id="ARZA01000091">
    <property type="protein sequence ID" value="EOD01035.1"/>
    <property type="molecule type" value="Genomic_DNA"/>
</dbReference>
<reference evidence="2 3" key="1">
    <citation type="journal article" date="2015" name="Geomicrobiol. J.">
        <title>Caldisalinibacter kiritimatiensis gen. nov., sp. nov., a moderately thermohalophilic thiosulfate-reducing bacterium from a hypersaline microbial mat.</title>
        <authorList>
            <person name="Ben Hania W."/>
            <person name="Joseph M."/>
            <person name="Fiebig A."/>
            <person name="Bunk B."/>
            <person name="Klenk H.-P."/>
            <person name="Fardeau M.-L."/>
            <person name="Spring S."/>
        </authorList>
    </citation>
    <scope>NUCLEOTIDE SEQUENCE [LARGE SCALE GENOMIC DNA]</scope>
    <source>
        <strain evidence="2 3">L21-TH-D2</strain>
    </source>
</reference>
<dbReference type="STRING" id="1304284.L21TH_0937"/>
<sequence>MSENYKFVQNKKCEFFPCHDVKDKDSFNCLFCFCPLYALGEKCGGNFKYTNGVKDCSDCTIPHSKGGYDFIMSKIDMITKMGSER</sequence>
<dbReference type="InterPro" id="IPR007212">
    <property type="entry name" value="Zf-like"/>
</dbReference>
<dbReference type="Pfam" id="PF04071">
    <property type="entry name" value="zf-like"/>
    <property type="match status" value="1"/>
</dbReference>
<dbReference type="eggNOG" id="COG2158">
    <property type="taxonomic scope" value="Bacteria"/>
</dbReference>
<name>R1CFG7_9FIRM</name>
<protein>
    <submittedName>
        <fullName evidence="2">Cobalamine-related hypothetical metal-binding protein CrdX</fullName>
    </submittedName>
</protein>
<dbReference type="Proteomes" id="UP000013378">
    <property type="component" value="Unassembled WGS sequence"/>
</dbReference>
<keyword evidence="3" id="KW-1185">Reference proteome</keyword>
<comment type="caution">
    <text evidence="2">The sequence shown here is derived from an EMBL/GenBank/DDBJ whole genome shotgun (WGS) entry which is preliminary data.</text>
</comment>
<evidence type="ECO:0000313" key="3">
    <source>
        <dbReference type="Proteomes" id="UP000013378"/>
    </source>
</evidence>
<organism evidence="2 3">
    <name type="scientific">Caldisalinibacter kiritimatiensis</name>
    <dbReference type="NCBI Taxonomy" id="1304284"/>
    <lineage>
        <taxon>Bacteria</taxon>
        <taxon>Bacillati</taxon>
        <taxon>Bacillota</taxon>
        <taxon>Tissierellia</taxon>
        <taxon>Tissierellales</taxon>
        <taxon>Thermohalobacteraceae</taxon>
        <taxon>Caldisalinibacter</taxon>
    </lineage>
</organism>
<dbReference type="OrthoDB" id="9799337at2"/>
<dbReference type="AlphaFoldDB" id="R1CFG7"/>
<dbReference type="RefSeq" id="WP_006310601.1">
    <property type="nucleotide sequence ID" value="NZ_ARZA01000091.1"/>
</dbReference>
<accession>R1CFG7</accession>
<evidence type="ECO:0000313" key="2">
    <source>
        <dbReference type="EMBL" id="EOD01035.1"/>
    </source>
</evidence>
<gene>
    <name evidence="2" type="ORF">L21TH_0937</name>
</gene>
<proteinExistence type="predicted"/>